<comment type="similarity">
    <text evidence="1 8 9">Belongs to the peptidase S8 family.</text>
</comment>
<dbReference type="EMBL" id="BDSP01000285">
    <property type="protein sequence ID" value="GAX29032.1"/>
    <property type="molecule type" value="Genomic_DNA"/>
</dbReference>
<evidence type="ECO:0000256" key="10">
    <source>
        <dbReference type="SAM" id="MobiDB-lite"/>
    </source>
</evidence>
<dbReference type="Pfam" id="PF00082">
    <property type="entry name" value="Peptidase_S8"/>
    <property type="match status" value="1"/>
</dbReference>
<sequence>MNKLRLRKLCCALLCLVVQAKPSTRLRQRTGDRRLLNAASSNTQSRRYWIQYETADGEALLLQHATQMHHWFASENLMSVDLEDEAAVLLENSPGIVAIERDTQWLAQGYLERMVDVTELHSKQGRFLTSEQNPDEIIPYGISMVQADQVTMGETPITVCIVDTGIALEHPDLDVNFVTGADRETEGAAGVSTLLRWSNDARGHGTHVAGTIMAKANNGIGVRGMGQIPIFVTRGLDDSGNAFESDIREAIEQCEAAGAQIVSLSLGGDQMSNAMQTLIRRLYNEKNMLIFAAAGNAGEWKLEYPASDPTVISVSAVDETEWFWDQANYGPTIELMAPGVGILSTSVNSSGSFIYAEYSGTSMAVPHASAAAALVWSHHPECTNHQIRFALAATAKDVGEEGCDTDFGYGIVQVKNALDFLDEYPCLNATWGAAPMTGNCTVLDVPLDQTVDEYRDTTKSPAAAPTSLSDTPVTTSRPFETITPSAVDTRPSTAPSKERADATEPPTTDIPDDPLETEPPNLDDPAPFEFPESIITGETEFEGPMKVSEMDSPSKSAGPVDVPIHHPFDPPSVTVLDIPPVYAPSETVLETDPDNSNLPTIVRAPTSSPSMVPTSPLGEAHDETSETTTEKDDTTEDPTEEVGTSNGATKDATFLSPFDSTGPASPLVPANTRPRKQPFRSIWN</sequence>
<feature type="signal peptide" evidence="11">
    <location>
        <begin position="1"/>
        <end position="20"/>
    </location>
</feature>
<dbReference type="InterPro" id="IPR000209">
    <property type="entry name" value="Peptidase_S8/S53_dom"/>
</dbReference>
<evidence type="ECO:0000256" key="7">
    <source>
        <dbReference type="ARBA" id="ARBA00023619"/>
    </source>
</evidence>
<evidence type="ECO:0000256" key="8">
    <source>
        <dbReference type="PROSITE-ProRule" id="PRU01240"/>
    </source>
</evidence>
<dbReference type="PROSITE" id="PS51892">
    <property type="entry name" value="SUBTILASE"/>
    <property type="match status" value="1"/>
</dbReference>
<protein>
    <recommendedName>
        <fullName evidence="7">subtilisin</fullName>
        <ecNumber evidence="7">3.4.21.62</ecNumber>
    </recommendedName>
</protein>
<dbReference type="InterPro" id="IPR034202">
    <property type="entry name" value="Subtilisin_Carlsberg-like"/>
</dbReference>
<dbReference type="SUPFAM" id="SSF52743">
    <property type="entry name" value="Subtilisin-like"/>
    <property type="match status" value="1"/>
</dbReference>
<dbReference type="InterPro" id="IPR023828">
    <property type="entry name" value="Peptidase_S8_Ser-AS"/>
</dbReference>
<dbReference type="GO" id="GO:0006508">
    <property type="term" value="P:proteolysis"/>
    <property type="evidence" value="ECO:0007669"/>
    <property type="project" value="UniProtKB-KW"/>
</dbReference>
<feature type="compositionally biased region" description="Low complexity" evidence="10">
    <location>
        <begin position="605"/>
        <end position="616"/>
    </location>
</feature>
<name>A0A1Z5KSG3_FISSO</name>
<evidence type="ECO:0000256" key="4">
    <source>
        <dbReference type="ARBA" id="ARBA00022801"/>
    </source>
</evidence>
<dbReference type="GO" id="GO:0046872">
    <property type="term" value="F:metal ion binding"/>
    <property type="evidence" value="ECO:0007669"/>
    <property type="project" value="UniProtKB-KW"/>
</dbReference>
<gene>
    <name evidence="13" type="ORF">FisN_7Hh376</name>
</gene>
<feature type="region of interest" description="Disordered" evidence="10">
    <location>
        <begin position="454"/>
        <end position="530"/>
    </location>
</feature>
<evidence type="ECO:0000256" key="3">
    <source>
        <dbReference type="ARBA" id="ARBA00022723"/>
    </source>
</evidence>
<dbReference type="InterPro" id="IPR015500">
    <property type="entry name" value="Peptidase_S8_subtilisin-rel"/>
</dbReference>
<evidence type="ECO:0000256" key="2">
    <source>
        <dbReference type="ARBA" id="ARBA00022670"/>
    </source>
</evidence>
<dbReference type="GO" id="GO:0005615">
    <property type="term" value="C:extracellular space"/>
    <property type="evidence" value="ECO:0007669"/>
    <property type="project" value="TreeGrafter"/>
</dbReference>
<evidence type="ECO:0000313" key="13">
    <source>
        <dbReference type="EMBL" id="GAX29032.1"/>
    </source>
</evidence>
<feature type="region of interest" description="Disordered" evidence="10">
    <location>
        <begin position="586"/>
        <end position="684"/>
    </location>
</feature>
<proteinExistence type="inferred from homology"/>
<feature type="active site" description="Charge relay system" evidence="8">
    <location>
        <position position="163"/>
    </location>
</feature>
<feature type="compositionally biased region" description="Basic and acidic residues" evidence="10">
    <location>
        <begin position="619"/>
        <end position="632"/>
    </location>
</feature>
<dbReference type="PANTHER" id="PTHR43806">
    <property type="entry name" value="PEPTIDASE S8"/>
    <property type="match status" value="1"/>
</dbReference>
<keyword evidence="3" id="KW-0479">Metal-binding</keyword>
<comment type="caution">
    <text evidence="13">The sequence shown here is derived from an EMBL/GenBank/DDBJ whole genome shotgun (WGS) entry which is preliminary data.</text>
</comment>
<dbReference type="OrthoDB" id="43334at2759"/>
<accession>A0A1Z5KSG3</accession>
<dbReference type="InterPro" id="IPR036852">
    <property type="entry name" value="Peptidase_S8/S53_dom_sf"/>
</dbReference>
<evidence type="ECO:0000256" key="6">
    <source>
        <dbReference type="ARBA" id="ARBA00023529"/>
    </source>
</evidence>
<dbReference type="InterPro" id="IPR023827">
    <property type="entry name" value="Peptidase_S8_Asp-AS"/>
</dbReference>
<feature type="active site" description="Charge relay system" evidence="8">
    <location>
        <position position="204"/>
    </location>
</feature>
<comment type="catalytic activity">
    <reaction evidence="6">
        <text>Hydrolysis of proteins with broad specificity for peptide bonds, and a preference for a large uncharged residue in P1. Hydrolyzes peptide amides.</text>
        <dbReference type="EC" id="3.4.21.62"/>
    </reaction>
</comment>
<keyword evidence="2 8" id="KW-0645">Protease</keyword>
<dbReference type="PROSITE" id="PS00138">
    <property type="entry name" value="SUBTILASE_SER"/>
    <property type="match status" value="1"/>
</dbReference>
<feature type="chain" id="PRO_5013142794" description="subtilisin" evidence="11">
    <location>
        <begin position="21"/>
        <end position="684"/>
    </location>
</feature>
<dbReference type="InterPro" id="IPR050131">
    <property type="entry name" value="Peptidase_S8_subtilisin-like"/>
</dbReference>
<evidence type="ECO:0000259" key="12">
    <source>
        <dbReference type="Pfam" id="PF00082"/>
    </source>
</evidence>
<feature type="active site" description="Charge relay system" evidence="8">
    <location>
        <position position="362"/>
    </location>
</feature>
<evidence type="ECO:0000256" key="5">
    <source>
        <dbReference type="ARBA" id="ARBA00022825"/>
    </source>
</evidence>
<dbReference type="PANTHER" id="PTHR43806:SF11">
    <property type="entry name" value="CEREVISIN-RELATED"/>
    <property type="match status" value="1"/>
</dbReference>
<evidence type="ECO:0000313" key="14">
    <source>
        <dbReference type="Proteomes" id="UP000198406"/>
    </source>
</evidence>
<keyword evidence="14" id="KW-1185">Reference proteome</keyword>
<keyword evidence="5 8" id="KW-0720">Serine protease</keyword>
<evidence type="ECO:0000256" key="1">
    <source>
        <dbReference type="ARBA" id="ARBA00011073"/>
    </source>
</evidence>
<dbReference type="PROSITE" id="PS00136">
    <property type="entry name" value="SUBTILASE_ASP"/>
    <property type="match status" value="1"/>
</dbReference>
<keyword evidence="4 8" id="KW-0378">Hydrolase</keyword>
<reference evidence="13 14" key="1">
    <citation type="journal article" date="2015" name="Plant Cell">
        <title>Oil accumulation by the oleaginous diatom Fistulifera solaris as revealed by the genome and transcriptome.</title>
        <authorList>
            <person name="Tanaka T."/>
            <person name="Maeda Y."/>
            <person name="Veluchamy A."/>
            <person name="Tanaka M."/>
            <person name="Abida H."/>
            <person name="Marechal E."/>
            <person name="Bowler C."/>
            <person name="Muto M."/>
            <person name="Sunaga Y."/>
            <person name="Tanaka M."/>
            <person name="Yoshino T."/>
            <person name="Taniguchi T."/>
            <person name="Fukuda Y."/>
            <person name="Nemoto M."/>
            <person name="Matsumoto M."/>
            <person name="Wong P.S."/>
            <person name="Aburatani S."/>
            <person name="Fujibuchi W."/>
        </authorList>
    </citation>
    <scope>NUCLEOTIDE SEQUENCE [LARGE SCALE GENOMIC DNA]</scope>
    <source>
        <strain evidence="13 14">JPCC DA0580</strain>
    </source>
</reference>
<feature type="domain" description="Peptidase S8/S53" evidence="12">
    <location>
        <begin position="157"/>
        <end position="410"/>
    </location>
</feature>
<dbReference type="Proteomes" id="UP000198406">
    <property type="component" value="Unassembled WGS sequence"/>
</dbReference>
<keyword evidence="11" id="KW-0732">Signal</keyword>
<dbReference type="CDD" id="cd07477">
    <property type="entry name" value="Peptidases_S8_Subtilisin_subset"/>
    <property type="match status" value="1"/>
</dbReference>
<feature type="region of interest" description="Disordered" evidence="10">
    <location>
        <begin position="545"/>
        <end position="568"/>
    </location>
</feature>
<dbReference type="Gene3D" id="3.40.50.200">
    <property type="entry name" value="Peptidase S8/S53 domain"/>
    <property type="match status" value="1"/>
</dbReference>
<dbReference type="InParanoid" id="A0A1Z5KSG3"/>
<dbReference type="PRINTS" id="PR00723">
    <property type="entry name" value="SUBTILISIN"/>
</dbReference>
<dbReference type="GO" id="GO:0004252">
    <property type="term" value="F:serine-type endopeptidase activity"/>
    <property type="evidence" value="ECO:0007669"/>
    <property type="project" value="UniProtKB-UniRule"/>
</dbReference>
<dbReference type="AlphaFoldDB" id="A0A1Z5KSG3"/>
<feature type="compositionally biased region" description="Polar residues" evidence="10">
    <location>
        <begin position="466"/>
        <end position="495"/>
    </location>
</feature>
<dbReference type="EC" id="3.4.21.62" evidence="7"/>
<organism evidence="13 14">
    <name type="scientific">Fistulifera solaris</name>
    <name type="common">Oleaginous diatom</name>
    <dbReference type="NCBI Taxonomy" id="1519565"/>
    <lineage>
        <taxon>Eukaryota</taxon>
        <taxon>Sar</taxon>
        <taxon>Stramenopiles</taxon>
        <taxon>Ochrophyta</taxon>
        <taxon>Bacillariophyta</taxon>
        <taxon>Bacillariophyceae</taxon>
        <taxon>Bacillariophycidae</taxon>
        <taxon>Naviculales</taxon>
        <taxon>Naviculaceae</taxon>
        <taxon>Fistulifera</taxon>
    </lineage>
</organism>
<evidence type="ECO:0000256" key="9">
    <source>
        <dbReference type="RuleBase" id="RU003355"/>
    </source>
</evidence>
<evidence type="ECO:0000256" key="11">
    <source>
        <dbReference type="SAM" id="SignalP"/>
    </source>
</evidence>